<organism evidence="2 3">
    <name type="scientific">Qipengyuania oceanensis</name>
    <dbReference type="NCBI Taxonomy" id="1463597"/>
    <lineage>
        <taxon>Bacteria</taxon>
        <taxon>Pseudomonadati</taxon>
        <taxon>Pseudomonadota</taxon>
        <taxon>Alphaproteobacteria</taxon>
        <taxon>Sphingomonadales</taxon>
        <taxon>Erythrobacteraceae</taxon>
        <taxon>Qipengyuania</taxon>
    </lineage>
</organism>
<feature type="compositionally biased region" description="Polar residues" evidence="1">
    <location>
        <begin position="71"/>
        <end position="80"/>
    </location>
</feature>
<evidence type="ECO:0000313" key="2">
    <source>
        <dbReference type="EMBL" id="MXO61825.1"/>
    </source>
</evidence>
<dbReference type="RefSeq" id="WP_160670804.1">
    <property type="nucleotide sequence ID" value="NZ_WTYN01000001.1"/>
</dbReference>
<dbReference type="OrthoDB" id="5290748at2"/>
<reference evidence="2 3" key="1">
    <citation type="submission" date="2019-12" db="EMBL/GenBank/DDBJ databases">
        <title>Genomic-based taxomic classification of the family Erythrobacteraceae.</title>
        <authorList>
            <person name="Xu L."/>
        </authorList>
    </citation>
    <scope>NUCLEOTIDE SEQUENCE [LARGE SCALE GENOMIC DNA]</scope>
    <source>
        <strain evidence="2 3">MCCC 1A09965</strain>
    </source>
</reference>
<feature type="region of interest" description="Disordered" evidence="1">
    <location>
        <begin position="29"/>
        <end position="88"/>
    </location>
</feature>
<dbReference type="EMBL" id="WTYN01000001">
    <property type="protein sequence ID" value="MXO61825.1"/>
    <property type="molecule type" value="Genomic_DNA"/>
</dbReference>
<feature type="compositionally biased region" description="Pro residues" evidence="1">
    <location>
        <begin position="55"/>
        <end position="64"/>
    </location>
</feature>
<feature type="compositionally biased region" description="Basic and acidic residues" evidence="1">
    <location>
        <begin position="38"/>
        <end position="52"/>
    </location>
</feature>
<evidence type="ECO:0000256" key="1">
    <source>
        <dbReference type="SAM" id="MobiDB-lite"/>
    </source>
</evidence>
<name>A0A844YE52_9SPHN</name>
<dbReference type="Proteomes" id="UP000445582">
    <property type="component" value="Unassembled WGS sequence"/>
</dbReference>
<dbReference type="InterPro" id="IPR036895">
    <property type="entry name" value="Uracil-DNA_glycosylase-like_sf"/>
</dbReference>
<keyword evidence="3" id="KW-1185">Reference proteome</keyword>
<dbReference type="Gene3D" id="3.40.470.10">
    <property type="entry name" value="Uracil-DNA glycosylase-like domain"/>
    <property type="match status" value="1"/>
</dbReference>
<evidence type="ECO:0008006" key="4">
    <source>
        <dbReference type="Google" id="ProtNLM"/>
    </source>
</evidence>
<sequence length="264" mass="28415">MMAENSRKHGSSRFADELGAALDWWRDAGVDTGFSDEPIDRLAEAAAEREDAVPAPTPAVPPLPIGDGQTGAHSSAQPQQIGGEPSAWPSDLATFRQWWMDDPSVEAGGTGPRIAPRGAGGAELMVLVAQPGPEDRENLLEGRHGQLLAAFLRAAGVDENGIYLASALPRSIAMPDWAGLQARGLGELAKHHVALAAPRRLLILSRNILPLMGHDMAQGPHLLTREHGMTRDVPVLAAAGLEELLRSGKRRQRLWQDWLDWTAD</sequence>
<protein>
    <recommendedName>
        <fullName evidence="4">Uracil-DNA glycosylase-like domain-containing protein</fullName>
    </recommendedName>
</protein>
<dbReference type="SUPFAM" id="SSF52141">
    <property type="entry name" value="Uracil-DNA glycosylase-like"/>
    <property type="match status" value="1"/>
</dbReference>
<accession>A0A844YE52</accession>
<comment type="caution">
    <text evidence="2">The sequence shown here is derived from an EMBL/GenBank/DDBJ whole genome shotgun (WGS) entry which is preliminary data.</text>
</comment>
<proteinExistence type="predicted"/>
<evidence type="ECO:0000313" key="3">
    <source>
        <dbReference type="Proteomes" id="UP000445582"/>
    </source>
</evidence>
<gene>
    <name evidence="2" type="ORF">GRI48_02255</name>
</gene>
<dbReference type="AlphaFoldDB" id="A0A844YE52"/>